<accession>A0A382XR10</accession>
<protein>
    <submittedName>
        <fullName evidence="1">Uncharacterized protein</fullName>
    </submittedName>
</protein>
<reference evidence="1" key="1">
    <citation type="submission" date="2018-05" db="EMBL/GenBank/DDBJ databases">
        <authorList>
            <person name="Lanie J.A."/>
            <person name="Ng W.-L."/>
            <person name="Kazmierczak K.M."/>
            <person name="Andrzejewski T.M."/>
            <person name="Davidsen T.M."/>
            <person name="Wayne K.J."/>
            <person name="Tettelin H."/>
            <person name="Glass J.I."/>
            <person name="Rusch D."/>
            <person name="Podicherti R."/>
            <person name="Tsui H.-C.T."/>
            <person name="Winkler M.E."/>
        </authorList>
    </citation>
    <scope>NUCLEOTIDE SEQUENCE</scope>
</reference>
<evidence type="ECO:0000313" key="1">
    <source>
        <dbReference type="EMBL" id="SVD73562.1"/>
    </source>
</evidence>
<proteinExistence type="predicted"/>
<dbReference type="InterPro" id="IPR036514">
    <property type="entry name" value="SGNH_hydro_sf"/>
</dbReference>
<feature type="non-terminal residue" evidence="1">
    <location>
        <position position="168"/>
    </location>
</feature>
<dbReference type="AlphaFoldDB" id="A0A382XR10"/>
<organism evidence="1">
    <name type="scientific">marine metagenome</name>
    <dbReference type="NCBI Taxonomy" id="408172"/>
    <lineage>
        <taxon>unclassified sequences</taxon>
        <taxon>metagenomes</taxon>
        <taxon>ecological metagenomes</taxon>
    </lineage>
</organism>
<sequence>MIEQQSVKQQLRDASNGTNLSNFLDALGAFRAVDPTVPATQFCANRIKHFQSRIQGIPLRIAILSSFTLELIEPALRVSEFCSGRDLYFKNIAYDQWASALSTTSELDEFNADIVLIILHLEDVGPLLARKHLETSEITLDEEEAQLLGLMQSAVESFRIRQSTPVVF</sequence>
<dbReference type="Gene3D" id="3.40.50.1110">
    <property type="entry name" value="SGNH hydrolase"/>
    <property type="match status" value="1"/>
</dbReference>
<dbReference type="EMBL" id="UINC01169828">
    <property type="protein sequence ID" value="SVD73562.1"/>
    <property type="molecule type" value="Genomic_DNA"/>
</dbReference>
<name>A0A382XR10_9ZZZZ</name>
<gene>
    <name evidence="1" type="ORF">METZ01_LOCUS426416</name>
</gene>